<keyword evidence="2" id="KW-1185">Reference proteome</keyword>
<organism evidence="1 2">
    <name type="scientific">Trichonephila inaurata madagascariensis</name>
    <dbReference type="NCBI Taxonomy" id="2747483"/>
    <lineage>
        <taxon>Eukaryota</taxon>
        <taxon>Metazoa</taxon>
        <taxon>Ecdysozoa</taxon>
        <taxon>Arthropoda</taxon>
        <taxon>Chelicerata</taxon>
        <taxon>Arachnida</taxon>
        <taxon>Araneae</taxon>
        <taxon>Araneomorphae</taxon>
        <taxon>Entelegynae</taxon>
        <taxon>Araneoidea</taxon>
        <taxon>Nephilidae</taxon>
        <taxon>Trichonephila</taxon>
        <taxon>Trichonephila inaurata</taxon>
    </lineage>
</organism>
<name>A0A8X6X8D2_9ARAC</name>
<reference evidence="1" key="1">
    <citation type="submission" date="2020-08" db="EMBL/GenBank/DDBJ databases">
        <title>Multicomponent nature underlies the extraordinary mechanical properties of spider dragline silk.</title>
        <authorList>
            <person name="Kono N."/>
            <person name="Nakamura H."/>
            <person name="Mori M."/>
            <person name="Yoshida Y."/>
            <person name="Ohtoshi R."/>
            <person name="Malay A.D."/>
            <person name="Moran D.A.P."/>
            <person name="Tomita M."/>
            <person name="Numata K."/>
            <person name="Arakawa K."/>
        </authorList>
    </citation>
    <scope>NUCLEOTIDE SEQUENCE</scope>
</reference>
<dbReference type="EMBL" id="BMAV01006310">
    <property type="protein sequence ID" value="GFY48057.1"/>
    <property type="molecule type" value="Genomic_DNA"/>
</dbReference>
<comment type="caution">
    <text evidence="1">The sequence shown here is derived from an EMBL/GenBank/DDBJ whole genome shotgun (WGS) entry which is preliminary data.</text>
</comment>
<accession>A0A8X6X8D2</accession>
<dbReference type="AlphaFoldDB" id="A0A8X6X8D2"/>
<gene>
    <name evidence="1" type="ORF">TNIN_177651</name>
</gene>
<proteinExistence type="predicted"/>
<evidence type="ECO:0000313" key="1">
    <source>
        <dbReference type="EMBL" id="GFY48057.1"/>
    </source>
</evidence>
<sequence length="135" mass="15367">MPSRNSFNSFGDPLLRILNEIKYNYKYSGCILTMLPSDTGDWKLIPIATYIFSFTYGKDRHNIARRSRNGLNGNNKTSLPFSFSRRICVGHIICIVLLGLQAYTVKKFRSVVDSGCQGIFQETINGIINIMLRHL</sequence>
<protein>
    <submittedName>
        <fullName evidence="1">Uncharacterized protein</fullName>
    </submittedName>
</protein>
<evidence type="ECO:0000313" key="2">
    <source>
        <dbReference type="Proteomes" id="UP000886998"/>
    </source>
</evidence>
<dbReference type="Proteomes" id="UP000886998">
    <property type="component" value="Unassembled WGS sequence"/>
</dbReference>